<dbReference type="PROSITE" id="PS51186">
    <property type="entry name" value="GNAT"/>
    <property type="match status" value="1"/>
</dbReference>
<sequence length="185" mass="21196">MFIRKATITDADAIAQLLLTAMETIVYEFLGVKNHNQALAFLQHFTAQSNNQYSYQNCYVVENKNRVIAAINCYDGALLESLRHPIHQYITTHYNMYFNPEDETEAGEIYIDSFAVLKSEQGKGVGAMLLKFIIQNYVYKQHKTLGLLVEEHNLKAEHLYLNLGFKMVGTRNLVGKTLKHLQYTA</sequence>
<dbReference type="Gene3D" id="3.40.630.30">
    <property type="match status" value="1"/>
</dbReference>
<keyword evidence="2" id="KW-0808">Transferase</keyword>
<dbReference type="eggNOG" id="COG0456">
    <property type="taxonomic scope" value="Bacteria"/>
</dbReference>
<protein>
    <submittedName>
        <fullName evidence="2">N-acetyltransferase GCN5</fullName>
    </submittedName>
</protein>
<dbReference type="PATRIC" id="fig|1347342.6.peg.1193"/>
<dbReference type="AlphaFoldDB" id="T2KJE8"/>
<evidence type="ECO:0000259" key="1">
    <source>
        <dbReference type="PROSITE" id="PS51186"/>
    </source>
</evidence>
<gene>
    <name evidence="2" type="ORF">BN863_11830</name>
</gene>
<proteinExistence type="predicted"/>
<dbReference type="OrthoDB" id="5319888at2"/>
<dbReference type="RefSeq" id="WP_038528523.1">
    <property type="nucleotide sequence ID" value="NZ_HG315671.1"/>
</dbReference>
<dbReference type="GO" id="GO:0016747">
    <property type="term" value="F:acyltransferase activity, transferring groups other than amino-acyl groups"/>
    <property type="evidence" value="ECO:0007669"/>
    <property type="project" value="InterPro"/>
</dbReference>
<dbReference type="Pfam" id="PF00583">
    <property type="entry name" value="Acetyltransf_1"/>
    <property type="match status" value="1"/>
</dbReference>
<reference evidence="2 3" key="1">
    <citation type="journal article" date="2013" name="Appl. Environ. Microbiol.">
        <title>The genome of the alga-associated marine flavobacterium Formosa agariphila KMM 3901T reveals a broad potential for degradation of algal polysaccharides.</title>
        <authorList>
            <person name="Mann A.J."/>
            <person name="Hahnke R.L."/>
            <person name="Huang S."/>
            <person name="Werner J."/>
            <person name="Xing P."/>
            <person name="Barbeyron T."/>
            <person name="Huettel B."/>
            <person name="Stueber K."/>
            <person name="Reinhardt R."/>
            <person name="Harder J."/>
            <person name="Gloeckner F.O."/>
            <person name="Amann R.I."/>
            <person name="Teeling H."/>
        </authorList>
    </citation>
    <scope>NUCLEOTIDE SEQUENCE [LARGE SCALE GENOMIC DNA]</scope>
    <source>
        <strain evidence="3">DSM 15362 / KCTC 12365 / LMG 23005 / KMM 3901</strain>
    </source>
</reference>
<name>T2KJE8_FORAG</name>
<dbReference type="Proteomes" id="UP000016160">
    <property type="component" value="Chromosome"/>
</dbReference>
<dbReference type="CDD" id="cd04301">
    <property type="entry name" value="NAT_SF"/>
    <property type="match status" value="1"/>
</dbReference>
<dbReference type="InterPro" id="IPR016181">
    <property type="entry name" value="Acyl_CoA_acyltransferase"/>
</dbReference>
<keyword evidence="3" id="KW-1185">Reference proteome</keyword>
<organism evidence="2 3">
    <name type="scientific">Formosa agariphila (strain DSM 15362 / KCTC 12365 / LMG 23005 / KMM 3901 / M-2Alg 35-1)</name>
    <dbReference type="NCBI Taxonomy" id="1347342"/>
    <lineage>
        <taxon>Bacteria</taxon>
        <taxon>Pseudomonadati</taxon>
        <taxon>Bacteroidota</taxon>
        <taxon>Flavobacteriia</taxon>
        <taxon>Flavobacteriales</taxon>
        <taxon>Flavobacteriaceae</taxon>
        <taxon>Formosa</taxon>
    </lineage>
</organism>
<evidence type="ECO:0000313" key="3">
    <source>
        <dbReference type="Proteomes" id="UP000016160"/>
    </source>
</evidence>
<dbReference type="InterPro" id="IPR000182">
    <property type="entry name" value="GNAT_dom"/>
</dbReference>
<evidence type="ECO:0000313" key="2">
    <source>
        <dbReference type="EMBL" id="CDF78895.1"/>
    </source>
</evidence>
<dbReference type="SUPFAM" id="SSF55729">
    <property type="entry name" value="Acyl-CoA N-acyltransferases (Nat)"/>
    <property type="match status" value="1"/>
</dbReference>
<feature type="domain" description="N-acetyltransferase" evidence="1">
    <location>
        <begin position="1"/>
        <end position="185"/>
    </location>
</feature>
<dbReference type="EMBL" id="HG315671">
    <property type="protein sequence ID" value="CDF78895.1"/>
    <property type="molecule type" value="Genomic_DNA"/>
</dbReference>
<accession>T2KJE8</accession>
<dbReference type="STRING" id="1347342.BN863_11830"/>
<dbReference type="HOGENOM" id="CLU_087235_2_0_10"/>